<dbReference type="AlphaFoldDB" id="A0AAN9AK60"/>
<evidence type="ECO:0000313" key="2">
    <source>
        <dbReference type="Proteomes" id="UP001374579"/>
    </source>
</evidence>
<protein>
    <submittedName>
        <fullName evidence="1">Uncharacterized protein</fullName>
    </submittedName>
</protein>
<dbReference type="InterPro" id="IPR038875">
    <property type="entry name" value="PLA2_conodipine-like"/>
</dbReference>
<reference evidence="1 2" key="1">
    <citation type="submission" date="2024-02" db="EMBL/GenBank/DDBJ databases">
        <title>Chromosome-scale genome assembly of the rough periwinkle Littorina saxatilis.</title>
        <authorList>
            <person name="De Jode A."/>
            <person name="Faria R."/>
            <person name="Formenti G."/>
            <person name="Sims Y."/>
            <person name="Smith T.P."/>
            <person name="Tracey A."/>
            <person name="Wood J.M.D."/>
            <person name="Zagrodzka Z.B."/>
            <person name="Johannesson K."/>
            <person name="Butlin R.K."/>
            <person name="Leder E.H."/>
        </authorList>
    </citation>
    <scope>NUCLEOTIDE SEQUENCE [LARGE SCALE GENOMIC DNA]</scope>
    <source>
        <strain evidence="1">Snail1</strain>
        <tissue evidence="1">Muscle</tissue>
    </source>
</reference>
<gene>
    <name evidence="1" type="ORF">V1264_022342</name>
</gene>
<dbReference type="InterPro" id="IPR015141">
    <property type="entry name" value="PLipase_A2_prok/fun"/>
</dbReference>
<sequence length="138" mass="16219">MTIHLLLMTSSRSNDVSCVKHSNGCSIPGGLGYFYKDEFTPPCDRHDICYACGQYHNVSRDECDDGFLHDMKRACNNRRRRHVVHRHVHKRHVFCYMAAYKYYYAVHWFGGSRYTDDNSPDYCEEPWIPSCLPRKCLS</sequence>
<dbReference type="PANTHER" id="PTHR37687">
    <property type="entry name" value="AGAP006772-PA"/>
    <property type="match status" value="1"/>
</dbReference>
<organism evidence="1 2">
    <name type="scientific">Littorina saxatilis</name>
    <dbReference type="NCBI Taxonomy" id="31220"/>
    <lineage>
        <taxon>Eukaryota</taxon>
        <taxon>Metazoa</taxon>
        <taxon>Spiralia</taxon>
        <taxon>Lophotrochozoa</taxon>
        <taxon>Mollusca</taxon>
        <taxon>Gastropoda</taxon>
        <taxon>Caenogastropoda</taxon>
        <taxon>Littorinimorpha</taxon>
        <taxon>Littorinoidea</taxon>
        <taxon>Littorinidae</taxon>
        <taxon>Littorina</taxon>
    </lineage>
</organism>
<evidence type="ECO:0000313" key="1">
    <source>
        <dbReference type="EMBL" id="KAK7088418.1"/>
    </source>
</evidence>
<dbReference type="GO" id="GO:0006644">
    <property type="term" value="P:phospholipid metabolic process"/>
    <property type="evidence" value="ECO:0007669"/>
    <property type="project" value="InterPro"/>
</dbReference>
<dbReference type="InterPro" id="IPR036444">
    <property type="entry name" value="PLipase_A2_dom_sf"/>
</dbReference>
<dbReference type="GO" id="GO:0004623">
    <property type="term" value="F:phospholipase A2 activity"/>
    <property type="evidence" value="ECO:0007669"/>
    <property type="project" value="InterPro"/>
</dbReference>
<accession>A0AAN9AK60</accession>
<name>A0AAN9AK60_9CAEN</name>
<dbReference type="Proteomes" id="UP001374579">
    <property type="component" value="Unassembled WGS sequence"/>
</dbReference>
<proteinExistence type="predicted"/>
<dbReference type="PANTHER" id="PTHR37687:SF1">
    <property type="entry name" value="AGAP006772-PA"/>
    <property type="match status" value="1"/>
</dbReference>
<dbReference type="EMBL" id="JBAMIC010004070">
    <property type="protein sequence ID" value="KAK7088418.1"/>
    <property type="molecule type" value="Genomic_DNA"/>
</dbReference>
<dbReference type="Pfam" id="PF09056">
    <property type="entry name" value="Phospholip_A2_3"/>
    <property type="match status" value="1"/>
</dbReference>
<dbReference type="SUPFAM" id="SSF48619">
    <property type="entry name" value="Phospholipase A2, PLA2"/>
    <property type="match status" value="1"/>
</dbReference>
<keyword evidence="2" id="KW-1185">Reference proteome</keyword>
<dbReference type="Gene3D" id="1.20.90.10">
    <property type="entry name" value="Phospholipase A2 domain"/>
    <property type="match status" value="1"/>
</dbReference>
<dbReference type="GO" id="GO:0050482">
    <property type="term" value="P:arachidonate secretion"/>
    <property type="evidence" value="ECO:0007669"/>
    <property type="project" value="InterPro"/>
</dbReference>
<comment type="caution">
    <text evidence="1">The sequence shown here is derived from an EMBL/GenBank/DDBJ whole genome shotgun (WGS) entry which is preliminary data.</text>
</comment>